<dbReference type="STRING" id="98765.A0A2R6NID3"/>
<name>A0A2R6NID3_9APHY</name>
<keyword evidence="7" id="KW-0808">Transferase</keyword>
<comment type="function">
    <text evidence="1">S-adenosyl-L-methionine-dependent methyltransferase that catalyzes four methylations of the modified target histidine residue in translation elongation factor 2 (EF-2), to form an intermediate called diphthine methyl ester. The four successive methylation reactions represent the second step of diphthamide biosynthesis.</text>
</comment>
<dbReference type="Proteomes" id="UP000186601">
    <property type="component" value="Unassembled WGS sequence"/>
</dbReference>
<dbReference type="FunFam" id="3.30.950.10:FF:000004">
    <property type="entry name" value="Diphthine synthase putative"/>
    <property type="match status" value="1"/>
</dbReference>
<dbReference type="UniPathway" id="UPA00559"/>
<dbReference type="Gene3D" id="3.30.950.10">
    <property type="entry name" value="Methyltransferase, Cobalt-precorrin-4 Transmethylase, Domain 2"/>
    <property type="match status" value="1"/>
</dbReference>
<evidence type="ECO:0000256" key="10">
    <source>
        <dbReference type="ARBA" id="ARBA00048752"/>
    </source>
</evidence>
<comment type="catalytic activity">
    <reaction evidence="10">
        <text>2-[(3S)-amino-3-carboxypropyl]-L-histidyl-[translation elongation factor 2] + 4 S-adenosyl-L-methionine = diphthine methyl ester-[translation elongation factor 2] + 4 S-adenosyl-L-homocysteine + 3 H(+)</text>
        <dbReference type="Rhea" id="RHEA:42652"/>
        <dbReference type="Rhea" id="RHEA-COMP:9749"/>
        <dbReference type="Rhea" id="RHEA-COMP:10173"/>
        <dbReference type="ChEBI" id="CHEBI:15378"/>
        <dbReference type="ChEBI" id="CHEBI:57856"/>
        <dbReference type="ChEBI" id="CHEBI:59789"/>
        <dbReference type="ChEBI" id="CHEBI:73995"/>
        <dbReference type="ChEBI" id="CHEBI:79005"/>
        <dbReference type="EC" id="2.1.1.314"/>
    </reaction>
</comment>
<dbReference type="GO" id="GO:0017183">
    <property type="term" value="P:protein histidyl modification to diphthamide"/>
    <property type="evidence" value="ECO:0007669"/>
    <property type="project" value="UniProtKB-UniPathway"/>
</dbReference>
<organism evidence="13 14">
    <name type="scientific">Hermanssonia centrifuga</name>
    <dbReference type="NCBI Taxonomy" id="98765"/>
    <lineage>
        <taxon>Eukaryota</taxon>
        <taxon>Fungi</taxon>
        <taxon>Dikarya</taxon>
        <taxon>Basidiomycota</taxon>
        <taxon>Agaricomycotina</taxon>
        <taxon>Agaricomycetes</taxon>
        <taxon>Polyporales</taxon>
        <taxon>Meruliaceae</taxon>
        <taxon>Hermanssonia</taxon>
    </lineage>
</organism>
<feature type="binding site" evidence="11">
    <location>
        <position position="142"/>
    </location>
    <ligand>
        <name>S-adenosyl-L-methionine</name>
        <dbReference type="ChEBI" id="CHEBI:59789"/>
    </ligand>
</feature>
<comment type="caution">
    <text evidence="13">The sequence shown here is derived from an EMBL/GenBank/DDBJ whole genome shotgun (WGS) entry which is preliminary data.</text>
</comment>
<dbReference type="PIRSF" id="PIRSF036432">
    <property type="entry name" value="Diphthine_synth"/>
    <property type="match status" value="1"/>
</dbReference>
<evidence type="ECO:0000256" key="3">
    <source>
        <dbReference type="ARBA" id="ARBA00006729"/>
    </source>
</evidence>
<accession>A0A2R6NID3</accession>
<dbReference type="InterPro" id="IPR014776">
    <property type="entry name" value="4pyrrole_Mease_sub2"/>
</dbReference>
<dbReference type="Pfam" id="PF00590">
    <property type="entry name" value="TP_methylase"/>
    <property type="match status" value="1"/>
</dbReference>
<evidence type="ECO:0000256" key="9">
    <source>
        <dbReference type="ARBA" id="ARBA00035662"/>
    </source>
</evidence>
<reference evidence="13 14" key="1">
    <citation type="submission" date="2018-02" db="EMBL/GenBank/DDBJ databases">
        <title>Genome sequence of the basidiomycete white-rot fungus Phlebia centrifuga.</title>
        <authorList>
            <person name="Granchi Z."/>
            <person name="Peng M."/>
            <person name="de Vries R.P."/>
            <person name="Hilden K."/>
            <person name="Makela M.R."/>
            <person name="Grigoriev I."/>
            <person name="Riley R."/>
        </authorList>
    </citation>
    <scope>NUCLEOTIDE SEQUENCE [LARGE SCALE GENOMIC DNA]</scope>
    <source>
        <strain evidence="13 14">FBCC195</strain>
    </source>
</reference>
<dbReference type="InterPro" id="IPR035996">
    <property type="entry name" value="4pyrrol_Methylase_sf"/>
</dbReference>
<dbReference type="OrthoDB" id="2516at2759"/>
<proteinExistence type="inferred from homology"/>
<evidence type="ECO:0000256" key="2">
    <source>
        <dbReference type="ARBA" id="ARBA00005156"/>
    </source>
</evidence>
<sequence>AVKRCTRVYLEAYTSILMVQKERLEAFYGKELILADRDMVETESDEILRGADKEDVALLVVGDPFGATTHTDIVLRAKSAKIPVRVVHNASIMNAVGACGLQLYNFGQTVSLVFFTDSWKPDSFYDRLKENADLGMHTLLLLDIKVKEQNEENLARGRKIYEPPRYMSITQAVSQLKEIEELRQGGVLVPEKTLAVAMSRVGGEDQERIISGTLAELLGQPSEVFGEPLHSLVIVGKRLHHLEAEYAESFAINPESWRSVAQTVYGCTLE</sequence>
<dbReference type="InterPro" id="IPR000878">
    <property type="entry name" value="4pyrrol_Mease"/>
</dbReference>
<feature type="binding site" evidence="11">
    <location>
        <begin position="91"/>
        <end position="92"/>
    </location>
    <ligand>
        <name>S-adenosyl-L-methionine</name>
        <dbReference type="ChEBI" id="CHEBI:59789"/>
    </ligand>
</feature>
<comment type="similarity">
    <text evidence="3">Belongs to the diphthine synthase family.</text>
</comment>
<dbReference type="Gene3D" id="3.40.1010.10">
    <property type="entry name" value="Cobalt-precorrin-4 Transmethylase, Domain 1"/>
    <property type="match status" value="1"/>
</dbReference>
<evidence type="ECO:0000259" key="12">
    <source>
        <dbReference type="Pfam" id="PF00590"/>
    </source>
</evidence>
<comment type="pathway">
    <text evidence="2">Protein modification; peptidyl-diphthamide biosynthesis.</text>
</comment>
<feature type="binding site" evidence="11">
    <location>
        <position position="230"/>
    </location>
    <ligand>
        <name>S-adenosyl-L-methionine</name>
        <dbReference type="ChEBI" id="CHEBI:59789"/>
    </ligand>
</feature>
<evidence type="ECO:0000256" key="6">
    <source>
        <dbReference type="ARBA" id="ARBA00022603"/>
    </source>
</evidence>
<evidence type="ECO:0000256" key="8">
    <source>
        <dbReference type="ARBA" id="ARBA00022691"/>
    </source>
</evidence>
<comment type="similarity">
    <text evidence="9">In the N-terminal section; belongs to the precorrin methyltransferase family.</text>
</comment>
<keyword evidence="6" id="KW-0489">Methyltransferase</keyword>
<feature type="domain" description="Tetrapyrrole methylase" evidence="12">
    <location>
        <begin position="36"/>
        <end position="217"/>
    </location>
</feature>
<protein>
    <recommendedName>
        <fullName evidence="4">diphthine methyl ester synthase</fullName>
        <ecNumber evidence="4">2.1.1.314</ecNumber>
    </recommendedName>
</protein>
<feature type="binding site" evidence="11">
    <location>
        <position position="201"/>
    </location>
    <ligand>
        <name>S-adenosyl-L-methionine</name>
        <dbReference type="ChEBI" id="CHEBI:59789"/>
    </ligand>
</feature>
<evidence type="ECO:0000313" key="13">
    <source>
        <dbReference type="EMBL" id="PSR71722.1"/>
    </source>
</evidence>
<dbReference type="GO" id="GO:0032259">
    <property type="term" value="P:methylation"/>
    <property type="evidence" value="ECO:0007669"/>
    <property type="project" value="UniProtKB-KW"/>
</dbReference>
<dbReference type="EC" id="2.1.1.314" evidence="4"/>
<feature type="binding site" evidence="11">
    <location>
        <position position="63"/>
    </location>
    <ligand>
        <name>S-adenosyl-L-methionine</name>
        <dbReference type="ChEBI" id="CHEBI:59789"/>
    </ligand>
</feature>
<evidence type="ECO:0000256" key="7">
    <source>
        <dbReference type="ARBA" id="ARBA00022679"/>
    </source>
</evidence>
<feature type="non-terminal residue" evidence="13">
    <location>
        <position position="1"/>
    </location>
</feature>
<dbReference type="NCBIfam" id="TIGR00522">
    <property type="entry name" value="dph5"/>
    <property type="match status" value="1"/>
</dbReference>
<dbReference type="GO" id="GO:0141133">
    <property type="term" value="F:diphthine methyl ester synthase activity"/>
    <property type="evidence" value="ECO:0007669"/>
    <property type="project" value="UniProtKB-EC"/>
</dbReference>
<evidence type="ECO:0000256" key="1">
    <source>
        <dbReference type="ARBA" id="ARBA00004006"/>
    </source>
</evidence>
<gene>
    <name evidence="13" type="ORF">PHLCEN_2v12426</name>
</gene>
<dbReference type="EMBL" id="MLYV02001247">
    <property type="protein sequence ID" value="PSR71722.1"/>
    <property type="molecule type" value="Genomic_DNA"/>
</dbReference>
<dbReference type="PANTHER" id="PTHR10882:SF0">
    <property type="entry name" value="DIPHTHINE METHYL ESTER SYNTHASE"/>
    <property type="match status" value="1"/>
</dbReference>
<dbReference type="SUPFAM" id="SSF53790">
    <property type="entry name" value="Tetrapyrrole methylase"/>
    <property type="match status" value="1"/>
</dbReference>
<keyword evidence="5" id="KW-0488">Methylation</keyword>
<dbReference type="CDD" id="cd11647">
    <property type="entry name" value="DHP5_DphB"/>
    <property type="match status" value="1"/>
</dbReference>
<evidence type="ECO:0000313" key="14">
    <source>
        <dbReference type="Proteomes" id="UP000186601"/>
    </source>
</evidence>
<keyword evidence="14" id="KW-1185">Reference proteome</keyword>
<feature type="binding site" evidence="11">
    <location>
        <position position="66"/>
    </location>
    <ligand>
        <name>S-adenosyl-L-methionine</name>
        <dbReference type="ChEBI" id="CHEBI:59789"/>
    </ligand>
</feature>
<dbReference type="InterPro" id="IPR004551">
    <property type="entry name" value="Dphthn_synthase"/>
</dbReference>
<dbReference type="InterPro" id="IPR014777">
    <property type="entry name" value="4pyrrole_Mease_sub1"/>
</dbReference>
<evidence type="ECO:0000256" key="11">
    <source>
        <dbReference type="PIRSR" id="PIRSR036432-1"/>
    </source>
</evidence>
<evidence type="ECO:0000256" key="5">
    <source>
        <dbReference type="ARBA" id="ARBA00022481"/>
    </source>
</evidence>
<keyword evidence="8 11" id="KW-0949">S-adenosyl-L-methionine</keyword>
<evidence type="ECO:0000256" key="4">
    <source>
        <dbReference type="ARBA" id="ARBA00011927"/>
    </source>
</evidence>
<dbReference type="PANTHER" id="PTHR10882">
    <property type="entry name" value="DIPHTHINE SYNTHASE"/>
    <property type="match status" value="1"/>
</dbReference>
<dbReference type="AlphaFoldDB" id="A0A2R6NID3"/>